<dbReference type="OrthoDB" id="10604775at2759"/>
<evidence type="ECO:0000256" key="1">
    <source>
        <dbReference type="SAM" id="MobiDB-lite"/>
    </source>
</evidence>
<feature type="compositionally biased region" description="Low complexity" evidence="1">
    <location>
        <begin position="73"/>
        <end position="94"/>
    </location>
</feature>
<keyword evidence="2" id="KW-1133">Transmembrane helix</keyword>
<feature type="compositionally biased region" description="Polar residues" evidence="1">
    <location>
        <begin position="120"/>
        <end position="138"/>
    </location>
</feature>
<feature type="compositionally biased region" description="Low complexity" evidence="1">
    <location>
        <begin position="28"/>
        <end position="64"/>
    </location>
</feature>
<proteinExistence type="predicted"/>
<evidence type="ECO:0000313" key="4">
    <source>
        <dbReference type="Proteomes" id="UP000078512"/>
    </source>
</evidence>
<accession>A0A197JNJ3</accession>
<gene>
    <name evidence="3" type="ORF">K457DRAFT_128641</name>
</gene>
<dbReference type="Proteomes" id="UP000078512">
    <property type="component" value="Unassembled WGS sequence"/>
</dbReference>
<dbReference type="CDD" id="cd12094">
    <property type="entry name" value="TM_ErbB2"/>
    <property type="match status" value="1"/>
</dbReference>
<organism evidence="3 4">
    <name type="scientific">Linnemannia elongata AG-77</name>
    <dbReference type="NCBI Taxonomy" id="1314771"/>
    <lineage>
        <taxon>Eukaryota</taxon>
        <taxon>Fungi</taxon>
        <taxon>Fungi incertae sedis</taxon>
        <taxon>Mucoromycota</taxon>
        <taxon>Mortierellomycotina</taxon>
        <taxon>Mortierellomycetes</taxon>
        <taxon>Mortierellales</taxon>
        <taxon>Mortierellaceae</taxon>
        <taxon>Linnemannia</taxon>
    </lineage>
</organism>
<feature type="region of interest" description="Disordered" evidence="1">
    <location>
        <begin position="1"/>
        <end position="104"/>
    </location>
</feature>
<feature type="region of interest" description="Disordered" evidence="1">
    <location>
        <begin position="120"/>
        <end position="141"/>
    </location>
</feature>
<keyword evidence="2" id="KW-0812">Transmembrane</keyword>
<keyword evidence="2" id="KW-0472">Membrane</keyword>
<dbReference type="AlphaFoldDB" id="A0A197JNJ3"/>
<name>A0A197JNJ3_9FUNG</name>
<keyword evidence="4" id="KW-1185">Reference proteome</keyword>
<feature type="transmembrane region" description="Helical" evidence="2">
    <location>
        <begin position="144"/>
        <end position="173"/>
    </location>
</feature>
<sequence length="410" mass="44424">MNRQPPTTTNALRRSISGELARRRIISNTPPLDLDPTTTTNPTVNPTATDSPSSSGGGDTTTSSKDIGPKPTPNTVTSTTTTTGSGGRPTNSSGATPLLPATSPFTSGGVWSSISVQATAPSGSVGSTLPGSPGSRTDPSGWDFAAPVTVIIGSIVGSFMIVVVMLMFGFVLYKRRQHQKGDEEKPTSENGEEAYEVKGTPPSSPRLEPHGVQQSKNPQLVPIGMEHLMSQTITLTGDGEEDQKWYMTTGDSSGQRSPQDHERRDQLDRVIKLHREQLQQLHDLLRLHQSDNPRPFSAPHTLTDDGEGKEEGRPLWQISPSSLYNRRGHPQGDGDTVTPPPESRSTSRTGTRSESSLSMTLTATDSEVEYDYEGKIQVLDGEVPTDLMRSFAEINARYDLQIQRIHKELK</sequence>
<dbReference type="EMBL" id="KV442072">
    <property type="protein sequence ID" value="OAQ25929.1"/>
    <property type="molecule type" value="Genomic_DNA"/>
</dbReference>
<feature type="compositionally biased region" description="Low complexity" evidence="1">
    <location>
        <begin position="343"/>
        <end position="356"/>
    </location>
</feature>
<protein>
    <submittedName>
        <fullName evidence="3">Uncharacterized protein</fullName>
    </submittedName>
</protein>
<evidence type="ECO:0000256" key="2">
    <source>
        <dbReference type="SAM" id="Phobius"/>
    </source>
</evidence>
<evidence type="ECO:0000313" key="3">
    <source>
        <dbReference type="EMBL" id="OAQ25929.1"/>
    </source>
</evidence>
<feature type="compositionally biased region" description="Polar residues" evidence="1">
    <location>
        <begin position="1"/>
        <end position="12"/>
    </location>
</feature>
<feature type="region of interest" description="Disordered" evidence="1">
    <location>
        <begin position="288"/>
        <end position="364"/>
    </location>
</feature>
<feature type="region of interest" description="Disordered" evidence="1">
    <location>
        <begin position="177"/>
        <end position="217"/>
    </location>
</feature>
<feature type="region of interest" description="Disordered" evidence="1">
    <location>
        <begin position="243"/>
        <end position="264"/>
    </location>
</feature>
<reference evidence="3 4" key="1">
    <citation type="submission" date="2016-05" db="EMBL/GenBank/DDBJ databases">
        <title>Genome sequencing reveals origins of a unique bacterial endosymbiosis in the earliest lineages of terrestrial Fungi.</title>
        <authorList>
            <consortium name="DOE Joint Genome Institute"/>
            <person name="Uehling J."/>
            <person name="Gryganskyi A."/>
            <person name="Hameed K."/>
            <person name="Tschaplinski T."/>
            <person name="Misztal P."/>
            <person name="Wu S."/>
            <person name="Desiro A."/>
            <person name="Vande Pol N."/>
            <person name="Du Z.-Y."/>
            <person name="Zienkiewicz A."/>
            <person name="Zienkiewicz K."/>
            <person name="Morin E."/>
            <person name="Tisserant E."/>
            <person name="Splivallo R."/>
            <person name="Hainaut M."/>
            <person name="Henrissat B."/>
            <person name="Ohm R."/>
            <person name="Kuo A."/>
            <person name="Yan J."/>
            <person name="Lipzen A."/>
            <person name="Nolan M."/>
            <person name="Labutti K."/>
            <person name="Barry K."/>
            <person name="Goldstein A."/>
            <person name="Labbe J."/>
            <person name="Schadt C."/>
            <person name="Tuskan G."/>
            <person name="Grigoriev I."/>
            <person name="Martin F."/>
            <person name="Vilgalys R."/>
            <person name="Bonito G."/>
        </authorList>
    </citation>
    <scope>NUCLEOTIDE SEQUENCE [LARGE SCALE GENOMIC DNA]</scope>
    <source>
        <strain evidence="3 4">AG-77</strain>
    </source>
</reference>